<dbReference type="PANTHER" id="PTHR12468">
    <property type="entry name" value="GPI MANNOSYLTRANSFERASE 2"/>
    <property type="match status" value="1"/>
</dbReference>
<dbReference type="GO" id="GO:0000009">
    <property type="term" value="F:alpha-1,6-mannosyltransferase activity"/>
    <property type="evidence" value="ECO:0007669"/>
    <property type="project" value="InterPro"/>
</dbReference>
<proteinExistence type="predicted"/>
<evidence type="ECO:0000256" key="8">
    <source>
        <dbReference type="ARBA" id="ARBA00022989"/>
    </source>
</evidence>
<feature type="transmembrane region" description="Helical" evidence="10">
    <location>
        <begin position="107"/>
        <end position="127"/>
    </location>
</feature>
<dbReference type="RefSeq" id="WP_074521670.1">
    <property type="nucleotide sequence ID" value="NZ_FNHZ01000004.1"/>
</dbReference>
<evidence type="ECO:0000256" key="6">
    <source>
        <dbReference type="ARBA" id="ARBA00022692"/>
    </source>
</evidence>
<feature type="transmembrane region" description="Helical" evidence="10">
    <location>
        <begin position="267"/>
        <end position="287"/>
    </location>
</feature>
<feature type="transmembrane region" description="Helical" evidence="10">
    <location>
        <begin position="82"/>
        <end position="100"/>
    </location>
</feature>
<dbReference type="InterPro" id="IPR007315">
    <property type="entry name" value="PIG-V/Gpi18"/>
</dbReference>
<dbReference type="UniPathway" id="UPA00196"/>
<evidence type="ECO:0000313" key="12">
    <source>
        <dbReference type="Proteomes" id="UP000187651"/>
    </source>
</evidence>
<sequence>MSKIKDKFRRLLKENVNFRILMTILMVWGLSRLIMIALVPITNLICDTHKDFAMSINVWDAEHYADIMKYGYTYPTDVDPQANWAFFPLYPLICMFVRALSFNHLSAYVTGMIVSNICIIIAAFYSAKIVTDLGLNYGDGKRVKLRGSESKEGKVEYSWILISILLFASPYAFYAGSTYTESLFIMTIALSFYNIIKKNYLAAGFFAMLTSATRIVGCILVFPIIIEMFFDWIRLEDRKIPHIKDFKKFCRCLWDFILYELKRPVDIFSVMIAPLGTFAYMFFLRIFCGDPWAFMHVQIAWRDDNYFPIIGVLWKACTGQLELRYTYMGWFCIVAFALYGYMIYRKYISMAIFGIIALLIPLTSHVMSTPRFIIGVWVTYIGVYDLLARLPKILRIIITTALIVIESFMIFYWYQEFYWFM</sequence>
<keyword evidence="3" id="KW-0337">GPI-anchor biosynthesis</keyword>
<evidence type="ECO:0000256" key="3">
    <source>
        <dbReference type="ARBA" id="ARBA00022502"/>
    </source>
</evidence>
<comment type="pathway">
    <text evidence="2">Glycolipid biosynthesis; glycosylphosphatidylinositol-anchor biosynthesis.</text>
</comment>
<dbReference type="Proteomes" id="UP000187651">
    <property type="component" value="Unassembled WGS sequence"/>
</dbReference>
<dbReference type="AlphaFoldDB" id="A0A1G9XNV7"/>
<keyword evidence="8 10" id="KW-1133">Transmembrane helix</keyword>
<keyword evidence="4" id="KW-0328">Glycosyltransferase</keyword>
<keyword evidence="6 10" id="KW-0812">Transmembrane</keyword>
<keyword evidence="7" id="KW-0256">Endoplasmic reticulum</keyword>
<evidence type="ECO:0008006" key="13">
    <source>
        <dbReference type="Google" id="ProtNLM"/>
    </source>
</evidence>
<feature type="transmembrane region" description="Helical" evidence="10">
    <location>
        <begin position="20"/>
        <end position="41"/>
    </location>
</feature>
<feature type="transmembrane region" description="Helical" evidence="10">
    <location>
        <begin position="394"/>
        <end position="414"/>
    </location>
</feature>
<dbReference type="GO" id="GO:0006506">
    <property type="term" value="P:GPI anchor biosynthetic process"/>
    <property type="evidence" value="ECO:0007669"/>
    <property type="project" value="UniProtKB-UniPathway"/>
</dbReference>
<evidence type="ECO:0000256" key="9">
    <source>
        <dbReference type="ARBA" id="ARBA00023136"/>
    </source>
</evidence>
<dbReference type="EMBL" id="FNHZ01000004">
    <property type="protein sequence ID" value="SDM98477.1"/>
    <property type="molecule type" value="Genomic_DNA"/>
</dbReference>
<evidence type="ECO:0000256" key="5">
    <source>
        <dbReference type="ARBA" id="ARBA00022679"/>
    </source>
</evidence>
<feature type="transmembrane region" description="Helical" evidence="10">
    <location>
        <begin position="179"/>
        <end position="196"/>
    </location>
</feature>
<dbReference type="GO" id="GO:0031501">
    <property type="term" value="C:mannosyltransferase complex"/>
    <property type="evidence" value="ECO:0007669"/>
    <property type="project" value="TreeGrafter"/>
</dbReference>
<reference evidence="12" key="1">
    <citation type="submission" date="2016-10" db="EMBL/GenBank/DDBJ databases">
        <authorList>
            <person name="Varghese N."/>
            <person name="Submissions S."/>
        </authorList>
    </citation>
    <scope>NUCLEOTIDE SEQUENCE [LARGE SCALE GENOMIC DNA]</scope>
    <source>
        <strain evidence="12">M83</strain>
    </source>
</reference>
<feature type="transmembrane region" description="Helical" evidence="10">
    <location>
        <begin position="347"/>
        <end position="364"/>
    </location>
</feature>
<dbReference type="OrthoDB" id="2379640at2"/>
<evidence type="ECO:0000256" key="2">
    <source>
        <dbReference type="ARBA" id="ARBA00004687"/>
    </source>
</evidence>
<dbReference type="GO" id="GO:0016020">
    <property type="term" value="C:membrane"/>
    <property type="evidence" value="ECO:0007669"/>
    <property type="project" value="GOC"/>
</dbReference>
<dbReference type="GO" id="GO:0004376">
    <property type="term" value="F:GPI mannosyltransferase activity"/>
    <property type="evidence" value="ECO:0007669"/>
    <property type="project" value="InterPro"/>
</dbReference>
<dbReference type="PANTHER" id="PTHR12468:SF2">
    <property type="entry name" value="GPI MANNOSYLTRANSFERASE 2"/>
    <property type="match status" value="1"/>
</dbReference>
<evidence type="ECO:0000256" key="7">
    <source>
        <dbReference type="ARBA" id="ARBA00022824"/>
    </source>
</evidence>
<protein>
    <recommendedName>
        <fullName evidence="13">Mannosyltransferase (PIG-V)</fullName>
    </recommendedName>
</protein>
<evidence type="ECO:0000313" key="11">
    <source>
        <dbReference type="EMBL" id="SDM98477.1"/>
    </source>
</evidence>
<name>A0A1G9XNV7_9FIRM</name>
<evidence type="ECO:0000256" key="4">
    <source>
        <dbReference type="ARBA" id="ARBA00022676"/>
    </source>
</evidence>
<feature type="transmembrane region" description="Helical" evidence="10">
    <location>
        <begin position="202"/>
        <end position="230"/>
    </location>
</feature>
<keyword evidence="5" id="KW-0808">Transferase</keyword>
<organism evidence="11 12">
    <name type="scientific">Lachnospira pectinoschiza</name>
    <dbReference type="NCBI Taxonomy" id="28052"/>
    <lineage>
        <taxon>Bacteria</taxon>
        <taxon>Bacillati</taxon>
        <taxon>Bacillota</taxon>
        <taxon>Clostridia</taxon>
        <taxon>Lachnospirales</taxon>
        <taxon>Lachnospiraceae</taxon>
        <taxon>Lachnospira</taxon>
    </lineage>
</organism>
<comment type="subcellular location">
    <subcellularLocation>
        <location evidence="1">Endoplasmic reticulum membrane</location>
        <topology evidence="1">Multi-pass membrane protein</topology>
    </subcellularLocation>
</comment>
<keyword evidence="9 10" id="KW-0472">Membrane</keyword>
<gene>
    <name evidence="11" type="ORF">SAMN05216544_1581</name>
</gene>
<keyword evidence="12" id="KW-1185">Reference proteome</keyword>
<accession>A0A1G9XNV7</accession>
<evidence type="ECO:0000256" key="10">
    <source>
        <dbReference type="SAM" id="Phobius"/>
    </source>
</evidence>
<feature type="transmembrane region" description="Helical" evidence="10">
    <location>
        <begin position="325"/>
        <end position="342"/>
    </location>
</feature>
<evidence type="ECO:0000256" key="1">
    <source>
        <dbReference type="ARBA" id="ARBA00004477"/>
    </source>
</evidence>